<protein>
    <submittedName>
        <fullName evidence="2">Uncharacterized protein</fullName>
    </submittedName>
</protein>
<dbReference type="EMBL" id="JGZT01000007">
    <property type="protein sequence ID" value="KFJ02292.1"/>
    <property type="molecule type" value="Genomic_DNA"/>
</dbReference>
<gene>
    <name evidence="2" type="ORF">THER5_1926</name>
</gene>
<reference evidence="2 3" key="1">
    <citation type="submission" date="2014-03" db="EMBL/GenBank/DDBJ databases">
        <title>Genomics of Bifidobacteria.</title>
        <authorList>
            <person name="Ventura M."/>
            <person name="Milani C."/>
            <person name="Lugli G.A."/>
        </authorList>
    </citation>
    <scope>NUCLEOTIDE SEQUENCE [LARGE SCALE GENOMIC DNA]</scope>
    <source>
        <strain evidence="2 3">LMG 21395</strain>
    </source>
</reference>
<name>A0A087E3E1_9BIFI</name>
<sequence length="108" mass="11762">MVRQHGSAGTGILVICVHLGEALDSSIFEIGRIRGLNRKSHADSQSSPRHAPCQRAIDHADNTGSAEYQQSTTPHQPPSSRINGPAQELHADFESRAQSQYPAPCHRQ</sequence>
<accession>A0A087E3E1</accession>
<evidence type="ECO:0000256" key="1">
    <source>
        <dbReference type="SAM" id="MobiDB-lite"/>
    </source>
</evidence>
<organism evidence="2 3">
    <name type="scientific">Bifidobacterium thermacidophilum subsp. thermacidophilum</name>
    <dbReference type="NCBI Taxonomy" id="79262"/>
    <lineage>
        <taxon>Bacteria</taxon>
        <taxon>Bacillati</taxon>
        <taxon>Actinomycetota</taxon>
        <taxon>Actinomycetes</taxon>
        <taxon>Bifidobacteriales</taxon>
        <taxon>Bifidobacteriaceae</taxon>
        <taxon>Bifidobacterium</taxon>
    </lineage>
</organism>
<proteinExistence type="predicted"/>
<dbReference type="Proteomes" id="UP000029003">
    <property type="component" value="Unassembled WGS sequence"/>
</dbReference>
<evidence type="ECO:0000313" key="3">
    <source>
        <dbReference type="Proteomes" id="UP000029003"/>
    </source>
</evidence>
<comment type="caution">
    <text evidence="2">The sequence shown here is derived from an EMBL/GenBank/DDBJ whole genome shotgun (WGS) entry which is preliminary data.</text>
</comment>
<evidence type="ECO:0000313" key="2">
    <source>
        <dbReference type="EMBL" id="KFJ02292.1"/>
    </source>
</evidence>
<feature type="compositionally biased region" description="Polar residues" evidence="1">
    <location>
        <begin position="62"/>
        <end position="82"/>
    </location>
</feature>
<feature type="region of interest" description="Disordered" evidence="1">
    <location>
        <begin position="36"/>
        <end position="108"/>
    </location>
</feature>
<dbReference type="AlphaFoldDB" id="A0A087E3E1"/>